<name>A0A5N6E607_9EURO</name>
<sequence length="51" mass="5819">MIMKDWLRNRLAYSYGIASKLEASNILRKESDNDSPQCSLAIAFFPDPLEV</sequence>
<organism evidence="1 2">
    <name type="scientific">Aspergillus novoparasiticus</name>
    <dbReference type="NCBI Taxonomy" id="986946"/>
    <lineage>
        <taxon>Eukaryota</taxon>
        <taxon>Fungi</taxon>
        <taxon>Dikarya</taxon>
        <taxon>Ascomycota</taxon>
        <taxon>Pezizomycotina</taxon>
        <taxon>Eurotiomycetes</taxon>
        <taxon>Eurotiomycetidae</taxon>
        <taxon>Eurotiales</taxon>
        <taxon>Aspergillaceae</taxon>
        <taxon>Aspergillus</taxon>
        <taxon>Aspergillus subgen. Circumdati</taxon>
    </lineage>
</organism>
<gene>
    <name evidence="1" type="ORF">BDV33DRAFT_185659</name>
</gene>
<evidence type="ECO:0000313" key="1">
    <source>
        <dbReference type="EMBL" id="KAB8213006.1"/>
    </source>
</evidence>
<proteinExistence type="predicted"/>
<feature type="non-terminal residue" evidence="1">
    <location>
        <position position="51"/>
    </location>
</feature>
<dbReference type="Proteomes" id="UP000326799">
    <property type="component" value="Unassembled WGS sequence"/>
</dbReference>
<evidence type="ECO:0000313" key="2">
    <source>
        <dbReference type="Proteomes" id="UP000326799"/>
    </source>
</evidence>
<keyword evidence="2" id="KW-1185">Reference proteome</keyword>
<accession>A0A5N6E607</accession>
<reference evidence="1 2" key="1">
    <citation type="submission" date="2019-04" db="EMBL/GenBank/DDBJ databases">
        <title>Fungal friends and foes A comparative genomics study of 23 Aspergillus species from section Flavi.</title>
        <authorList>
            <consortium name="DOE Joint Genome Institute"/>
            <person name="Kjaerbolling I."/>
            <person name="Vesth T.C."/>
            <person name="Frisvad J.C."/>
            <person name="Nybo J.L."/>
            <person name="Theobald S."/>
            <person name="Kildgaard S."/>
            <person name="Petersen T.I."/>
            <person name="Kuo A."/>
            <person name="Sato A."/>
            <person name="Lyhne E.K."/>
            <person name="Kogle M.E."/>
            <person name="Wiebenga A."/>
            <person name="Kun R.S."/>
            <person name="Lubbers R.J."/>
            <person name="Makela M.R."/>
            <person name="Barry K."/>
            <person name="Chovatia M."/>
            <person name="Clum A."/>
            <person name="Daum C."/>
            <person name="Haridas S."/>
            <person name="He G."/>
            <person name="LaButti K."/>
            <person name="Lipzen A."/>
            <person name="Mondo S."/>
            <person name="Pangilinan J."/>
            <person name="Riley R."/>
            <person name="Salamov A."/>
            <person name="Simmons B.A."/>
            <person name="Magnuson J.K."/>
            <person name="Henrissat B."/>
            <person name="Mortensen U.H."/>
            <person name="Larsen T.O."/>
            <person name="De vries R.P."/>
            <person name="Grigoriev I.V."/>
            <person name="Machida M."/>
            <person name="Baker S.E."/>
            <person name="Andersen M.R."/>
        </authorList>
    </citation>
    <scope>NUCLEOTIDE SEQUENCE [LARGE SCALE GENOMIC DNA]</scope>
    <source>
        <strain evidence="1 2">CBS 126849</strain>
    </source>
</reference>
<dbReference type="EMBL" id="ML733744">
    <property type="protein sequence ID" value="KAB8213006.1"/>
    <property type="molecule type" value="Genomic_DNA"/>
</dbReference>
<protein>
    <submittedName>
        <fullName evidence="1">Uncharacterized protein</fullName>
    </submittedName>
</protein>
<dbReference type="AlphaFoldDB" id="A0A5N6E607"/>